<dbReference type="WormBase" id="SRAE_0000062200">
    <property type="protein sequence ID" value="SRP03100"/>
    <property type="gene ID" value="WBGene00256370"/>
</dbReference>
<dbReference type="WBParaSite" id="SRAE_0000062200.1">
    <property type="protein sequence ID" value="SRAE_0000062200.1"/>
    <property type="gene ID" value="WBGene00256370"/>
</dbReference>
<proteinExistence type="predicted"/>
<name>A0A090KVF5_STRRB</name>
<dbReference type="GeneID" id="36373868"/>
<reference evidence="2" key="1">
    <citation type="submission" date="2014-09" db="EMBL/GenBank/DDBJ databases">
        <authorList>
            <person name="Aslett A.Martin."/>
        </authorList>
    </citation>
    <scope>NUCLEOTIDE SEQUENCE</scope>
    <source>
        <strain evidence="2">ED321 Heterogonic</strain>
    </source>
</reference>
<sequence>MIKNNSIILIAIQKLSSKKRKIETAFKTNARLLKLALKRYSTPSAKANTLIISLTIAPDSTPIVDVPSTKQRGRPKKATNNETITPEKTIQKAIMKRRGRPRMTTTTSPQNATVLPNTEKPLVSTKKRGPPRKLPQEIQQNG</sequence>
<dbReference type="AlphaFoldDB" id="A0A090KVF5"/>
<evidence type="ECO:0000313" key="3">
    <source>
        <dbReference type="Proteomes" id="UP000035682"/>
    </source>
</evidence>
<dbReference type="RefSeq" id="XP_024500709.1">
    <property type="nucleotide sequence ID" value="XM_024646537.1"/>
</dbReference>
<evidence type="ECO:0000313" key="5">
    <source>
        <dbReference type="WormBase" id="SRAE_0000062200"/>
    </source>
</evidence>
<protein>
    <submittedName>
        <fullName evidence="4">AT hook, DNA-binding motif-containing protein</fullName>
    </submittedName>
</protein>
<dbReference type="EMBL" id="LN609409">
    <property type="protein sequence ID" value="CEF61500.1"/>
    <property type="molecule type" value="Genomic_DNA"/>
</dbReference>
<evidence type="ECO:0000313" key="2">
    <source>
        <dbReference type="EMBL" id="CEF61500.1"/>
    </source>
</evidence>
<keyword evidence="3" id="KW-1185">Reference proteome</keyword>
<dbReference type="Proteomes" id="UP000035682">
    <property type="component" value="Unplaced"/>
</dbReference>
<feature type="region of interest" description="Disordered" evidence="1">
    <location>
        <begin position="62"/>
        <end position="142"/>
    </location>
</feature>
<dbReference type="CTD" id="36373868"/>
<evidence type="ECO:0000313" key="4">
    <source>
        <dbReference type="WBParaSite" id="SRAE_0000062200.1"/>
    </source>
</evidence>
<reference evidence="4" key="3">
    <citation type="submission" date="2020-12" db="UniProtKB">
        <authorList>
            <consortium name="WormBaseParasite"/>
        </authorList>
    </citation>
    <scope>IDENTIFICATION</scope>
</reference>
<feature type="compositionally biased region" description="Polar residues" evidence="1">
    <location>
        <begin position="103"/>
        <end position="116"/>
    </location>
</feature>
<gene>
    <name evidence="2 4 5" type="ORF">SRAE_0000062200</name>
</gene>
<feature type="compositionally biased region" description="Polar residues" evidence="1">
    <location>
        <begin position="78"/>
        <end position="88"/>
    </location>
</feature>
<accession>A0A090KVF5</accession>
<reference evidence="3" key="2">
    <citation type="submission" date="2014-09" db="EMBL/GenBank/DDBJ databases">
        <authorList>
            <person name="Martin A.A."/>
        </authorList>
    </citation>
    <scope>NUCLEOTIDE SEQUENCE</scope>
    <source>
        <strain evidence="3">ED321</strain>
    </source>
</reference>
<organism evidence="2">
    <name type="scientific">Strongyloides ratti</name>
    <name type="common">Parasitic roundworm</name>
    <dbReference type="NCBI Taxonomy" id="34506"/>
    <lineage>
        <taxon>Eukaryota</taxon>
        <taxon>Metazoa</taxon>
        <taxon>Ecdysozoa</taxon>
        <taxon>Nematoda</taxon>
        <taxon>Chromadorea</taxon>
        <taxon>Rhabditida</taxon>
        <taxon>Tylenchina</taxon>
        <taxon>Panagrolaimomorpha</taxon>
        <taxon>Strongyloidoidea</taxon>
        <taxon>Strongyloididae</taxon>
        <taxon>Strongyloides</taxon>
    </lineage>
</organism>
<evidence type="ECO:0000256" key="1">
    <source>
        <dbReference type="SAM" id="MobiDB-lite"/>
    </source>
</evidence>